<accession>A0ABZ1CJP6</accession>
<dbReference type="Pfam" id="PF11342">
    <property type="entry name" value="DUF3144"/>
    <property type="match status" value="1"/>
</dbReference>
<reference evidence="1 2" key="1">
    <citation type="submission" date="2023-12" db="EMBL/GenBank/DDBJ databases">
        <title>Thiobacillus sedimentum sp. nov., a chemolithoautotrophic sulfur-oxidizing bacterium isolated from freshwater sediment.</title>
        <authorList>
            <person name="Luo J."/>
            <person name="Dai C."/>
        </authorList>
    </citation>
    <scope>NUCLEOTIDE SEQUENCE [LARGE SCALE GENOMIC DNA]</scope>
    <source>
        <strain evidence="1 2">SCUT-2</strain>
    </source>
</reference>
<name>A0ABZ1CJP6_9PROT</name>
<gene>
    <name evidence="1" type="ORF">VA613_01055</name>
</gene>
<proteinExistence type="predicted"/>
<sequence>MSDVQRDRQFYDMADAYISLANTQLNETKPSRVSAAALFAASRFNAFVIAAAAGSKEQMIAEKEAAIAYFLDQYEKMLRENIDEHLARFDQQGG</sequence>
<dbReference type="RefSeq" id="WP_324780018.1">
    <property type="nucleotide sequence ID" value="NZ_CP141769.1"/>
</dbReference>
<dbReference type="InterPro" id="IPR021490">
    <property type="entry name" value="DUF3144"/>
</dbReference>
<dbReference type="Proteomes" id="UP001334732">
    <property type="component" value="Chromosome"/>
</dbReference>
<dbReference type="Gene3D" id="1.10.287.3020">
    <property type="match status" value="1"/>
</dbReference>
<dbReference type="EMBL" id="CP141769">
    <property type="protein sequence ID" value="WRS39487.1"/>
    <property type="molecule type" value="Genomic_DNA"/>
</dbReference>
<protein>
    <submittedName>
        <fullName evidence="1">DUF3144 domain-containing protein</fullName>
    </submittedName>
</protein>
<keyword evidence="2" id="KW-1185">Reference proteome</keyword>
<evidence type="ECO:0000313" key="2">
    <source>
        <dbReference type="Proteomes" id="UP001334732"/>
    </source>
</evidence>
<evidence type="ECO:0000313" key="1">
    <source>
        <dbReference type="EMBL" id="WRS39487.1"/>
    </source>
</evidence>
<organism evidence="1 2">
    <name type="scientific">Thiobacillus sedimenti</name>
    <dbReference type="NCBI Taxonomy" id="3110231"/>
    <lineage>
        <taxon>Bacteria</taxon>
        <taxon>Pseudomonadati</taxon>
        <taxon>Pseudomonadota</taxon>
        <taxon>Betaproteobacteria</taxon>
        <taxon>Nitrosomonadales</taxon>
        <taxon>Thiobacillaceae</taxon>
        <taxon>Thiobacillus</taxon>
    </lineage>
</organism>